<gene>
    <name evidence="3" type="primary">SCC2_1</name>
    <name evidence="3" type="ORF">CK203_088875</name>
</gene>
<dbReference type="InterPro" id="IPR052343">
    <property type="entry name" value="Retrotransposon-Effector_Assoc"/>
</dbReference>
<dbReference type="EMBL" id="QGNW01001798">
    <property type="protein sequence ID" value="RVW30413.1"/>
    <property type="molecule type" value="Genomic_DNA"/>
</dbReference>
<dbReference type="Gene3D" id="3.60.10.10">
    <property type="entry name" value="Endonuclease/exonuclease/phosphatase"/>
    <property type="match status" value="1"/>
</dbReference>
<proteinExistence type="predicted"/>
<evidence type="ECO:0000313" key="4">
    <source>
        <dbReference type="Proteomes" id="UP000288805"/>
    </source>
</evidence>
<dbReference type="Pfam" id="PF00078">
    <property type="entry name" value="RVT_1"/>
    <property type="match status" value="1"/>
</dbReference>
<comment type="caution">
    <text evidence="3">The sequence shown here is derived from an EMBL/GenBank/DDBJ whole genome shotgun (WGS) entry which is preliminary data.</text>
</comment>
<accession>A0A438D4P0</accession>
<evidence type="ECO:0000313" key="3">
    <source>
        <dbReference type="EMBL" id="RVW30413.1"/>
    </source>
</evidence>
<dbReference type="InterPro" id="IPR036691">
    <property type="entry name" value="Endo/exonu/phosph_ase_sf"/>
</dbReference>
<evidence type="ECO:0000256" key="1">
    <source>
        <dbReference type="SAM" id="MobiDB-lite"/>
    </source>
</evidence>
<dbReference type="PANTHER" id="PTHR46890">
    <property type="entry name" value="NON-LTR RETROLELEMENT REVERSE TRANSCRIPTASE-LIKE PROTEIN-RELATED"/>
    <property type="match status" value="1"/>
</dbReference>
<evidence type="ECO:0000259" key="2">
    <source>
        <dbReference type="Pfam" id="PF00078"/>
    </source>
</evidence>
<sequence length="1251" mass="141105">MSEGVVRSLGTRRFLDWGALDASGSLGGILICWDKRTLDMLELEVGHFSISCRLRNVEDGCVWMFTGVYGLFSREERECLWEELGAIKGIWDDPLVFRGDFNVILSQRERSRQGRLTGAMRRFALIVDELGLVDLSLQGGLLTWNGGWNNQSWTKLDRFLVTQNWLDQFSGGTVVRGSASFRLATKMKEMKRKIKDWTRDVFGRLEVNKNSALQQVKYWDGVEKELDWRADIEGLRLERLSSQEAESLELSSSEEEIHSALIELNGDKAPGGLYKLLAKVLANRLKKVLGKVVYADQNAFVRGRQILYASLIANELGFGSRRMEWIWRCISTAKFFVLVNGVPAGFFSSSKGLCQGDPLFPYHFVLGMEVLSALIRRAVDGGFISGCRIRGRGRMEMNVSHVLFADDTIILCEAKKEHLTFLSWILAWFEAAFDLRINLAKSVLILVECCKKARKITKRLPLGGGSLERKVHLINWEVVCAQKEKGGLGIRKLVLLNKALLGKWIWRFANEKDNLWKRRQTGVGDNIEFKVGKGTKVKFWTDRWCGNAALSQNFLQLFALAVHRNATVNEVWDPNFGQRGGILDFLEVLILGARFNRRFALYVEGLQDIFKGGFGFLEGAWEMEFLGLKDAYKTAGCSNDFAFPKKSHFRFEDQSRGERAKSMGSVPYVEDLVAELGCRQRDLPTFYLGLSFGEPFKSRGGGVMMGKVPFKFENMWLKAVGFKDLDEGCGELSTLYSLRWVIGNCARFKHTFLVLILKKGGVEVLKDFKPINLIGGLYKLLARVLANKLQNLVEKVVSHYQHAFVEGRQFLLQHCGYLLQPWQDFHHNWTTRLKGLITISHIPSTLPPLNFSGHIKEQICSRTVSEKKPIEQNVPITSQVQRDGGNHSHQSDYILNEKSTSSRKPKVKKKGSDDFLPSAGPDPYDLQGEAGWLLVSDATIGNFSEMLEDFCGRAEIPSDDRDEAEWLSMPLADLKILVNEIISIRAKKLLNLVPVDILVRLLRVLDHQIHRAEGLSVDECEHLRSSVMALQRGSYWVGVESKSFEILMEQVKGKMMGVETCCEGQFRNSFFMWWNKVSKGYKLVLPSNKAGRFLLCSVLSLEEKSFSLVFPEGRNGLGEWKTLASKLSKLGVVLKFRKAKSSKEVVRLLVDSGGGKALPKGDEGEADPAVNRILVKSNGKEGLRRLHVVVGEQVFKLQLWWEIAPWFLTVASKGRGKALEVGNGGEDLSCLGGRVESEEEKRVDEGISWIS</sequence>
<feature type="domain" description="Reverse transcriptase" evidence="2">
    <location>
        <begin position="273"/>
        <end position="446"/>
    </location>
</feature>
<dbReference type="PANTHER" id="PTHR46890:SF50">
    <property type="entry name" value="RNA-DIRECTED DNA POLYMERASE, EUKARYOTA, REVERSE TRANSCRIPTASE ZINC-BINDING DOMAIN PROTEIN-RELATED"/>
    <property type="match status" value="1"/>
</dbReference>
<name>A0A438D4P0_VITVI</name>
<feature type="region of interest" description="Disordered" evidence="1">
    <location>
        <begin position="871"/>
        <end position="920"/>
    </location>
</feature>
<dbReference type="SUPFAM" id="SSF56219">
    <property type="entry name" value="DNase I-like"/>
    <property type="match status" value="1"/>
</dbReference>
<reference evidence="3 4" key="1">
    <citation type="journal article" date="2018" name="PLoS Genet.">
        <title>Population sequencing reveals clonal diversity and ancestral inbreeding in the grapevine cultivar Chardonnay.</title>
        <authorList>
            <person name="Roach M.J."/>
            <person name="Johnson D.L."/>
            <person name="Bohlmann J."/>
            <person name="van Vuuren H.J."/>
            <person name="Jones S.J."/>
            <person name="Pretorius I.S."/>
            <person name="Schmidt S.A."/>
            <person name="Borneman A.R."/>
        </authorList>
    </citation>
    <scope>NUCLEOTIDE SEQUENCE [LARGE SCALE GENOMIC DNA]</scope>
    <source>
        <strain evidence="4">cv. Chardonnay</strain>
        <tissue evidence="3">Leaf</tissue>
    </source>
</reference>
<protein>
    <submittedName>
        <fullName evidence="3">Sister chromatid cohesion protein SCC2</fullName>
    </submittedName>
</protein>
<dbReference type="AlphaFoldDB" id="A0A438D4P0"/>
<feature type="compositionally biased region" description="Polar residues" evidence="1">
    <location>
        <begin position="874"/>
        <end position="883"/>
    </location>
</feature>
<organism evidence="3 4">
    <name type="scientific">Vitis vinifera</name>
    <name type="common">Grape</name>
    <dbReference type="NCBI Taxonomy" id="29760"/>
    <lineage>
        <taxon>Eukaryota</taxon>
        <taxon>Viridiplantae</taxon>
        <taxon>Streptophyta</taxon>
        <taxon>Embryophyta</taxon>
        <taxon>Tracheophyta</taxon>
        <taxon>Spermatophyta</taxon>
        <taxon>Magnoliopsida</taxon>
        <taxon>eudicotyledons</taxon>
        <taxon>Gunneridae</taxon>
        <taxon>Pentapetalae</taxon>
        <taxon>rosids</taxon>
        <taxon>Vitales</taxon>
        <taxon>Vitaceae</taxon>
        <taxon>Viteae</taxon>
        <taxon>Vitis</taxon>
    </lineage>
</organism>
<dbReference type="Proteomes" id="UP000288805">
    <property type="component" value="Unassembled WGS sequence"/>
</dbReference>
<dbReference type="InterPro" id="IPR000477">
    <property type="entry name" value="RT_dom"/>
</dbReference>